<dbReference type="InterPro" id="IPR007867">
    <property type="entry name" value="GMC_OxRtase_C"/>
</dbReference>
<dbReference type="InterPro" id="IPR000172">
    <property type="entry name" value="GMC_OxRdtase_N"/>
</dbReference>
<dbReference type="Gene3D" id="3.50.50.60">
    <property type="entry name" value="FAD/NAD(P)-binding domain"/>
    <property type="match status" value="2"/>
</dbReference>
<gene>
    <name evidence="7" type="ORF">RSO01_57750</name>
</gene>
<comment type="similarity">
    <text evidence="1">Belongs to the GMC oxidoreductase family.</text>
</comment>
<feature type="domain" description="Glucose-methanol-choline oxidoreductase C-terminal" evidence="6">
    <location>
        <begin position="423"/>
        <end position="541"/>
    </location>
</feature>
<dbReference type="GO" id="GO:0016614">
    <property type="term" value="F:oxidoreductase activity, acting on CH-OH group of donors"/>
    <property type="evidence" value="ECO:0007669"/>
    <property type="project" value="InterPro"/>
</dbReference>
<evidence type="ECO:0000313" key="7">
    <source>
        <dbReference type="EMBL" id="GEP58609.1"/>
    </source>
</evidence>
<keyword evidence="8" id="KW-1185">Reference proteome</keyword>
<evidence type="ECO:0000313" key="8">
    <source>
        <dbReference type="Proteomes" id="UP000321058"/>
    </source>
</evidence>
<evidence type="ECO:0000256" key="3">
    <source>
        <dbReference type="ARBA" id="ARBA00022827"/>
    </source>
</evidence>
<protein>
    <submittedName>
        <fullName evidence="7">Choline dehydrogenase</fullName>
    </submittedName>
</protein>
<evidence type="ECO:0000256" key="2">
    <source>
        <dbReference type="ARBA" id="ARBA00022630"/>
    </source>
</evidence>
<feature type="domain" description="Glucose-methanol-choline oxidoreductase N-terminal" evidence="5">
    <location>
        <begin position="219"/>
        <end position="332"/>
    </location>
</feature>
<keyword evidence="4" id="KW-0560">Oxidoreductase</keyword>
<dbReference type="Pfam" id="PF05199">
    <property type="entry name" value="GMC_oxred_C"/>
    <property type="match status" value="1"/>
</dbReference>
<accession>A0A512NI31</accession>
<reference evidence="7 8" key="1">
    <citation type="submission" date="2019-07" db="EMBL/GenBank/DDBJ databases">
        <title>Whole genome shotgun sequence of Reyranella soli NBRC 108950.</title>
        <authorList>
            <person name="Hosoyama A."/>
            <person name="Uohara A."/>
            <person name="Ohji S."/>
            <person name="Ichikawa N."/>
        </authorList>
    </citation>
    <scope>NUCLEOTIDE SEQUENCE [LARGE SCALE GENOMIC DNA]</scope>
    <source>
        <strain evidence="7 8">NBRC 108950</strain>
    </source>
</reference>
<proteinExistence type="inferred from homology"/>
<dbReference type="Pfam" id="PF13450">
    <property type="entry name" value="NAD_binding_8"/>
    <property type="match status" value="1"/>
</dbReference>
<dbReference type="Pfam" id="PF00732">
    <property type="entry name" value="GMC_oxred_N"/>
    <property type="match status" value="1"/>
</dbReference>
<evidence type="ECO:0000256" key="1">
    <source>
        <dbReference type="ARBA" id="ARBA00010790"/>
    </source>
</evidence>
<dbReference type="EMBL" id="BKAJ01000105">
    <property type="protein sequence ID" value="GEP58609.1"/>
    <property type="molecule type" value="Genomic_DNA"/>
</dbReference>
<name>A0A512NI31_9HYPH</name>
<dbReference type="SUPFAM" id="SSF54373">
    <property type="entry name" value="FAD-linked reductases, C-terminal domain"/>
    <property type="match status" value="1"/>
</dbReference>
<dbReference type="Proteomes" id="UP000321058">
    <property type="component" value="Unassembled WGS sequence"/>
</dbReference>
<evidence type="ECO:0000259" key="5">
    <source>
        <dbReference type="Pfam" id="PF00732"/>
    </source>
</evidence>
<keyword evidence="2" id="KW-0285">Flavoprotein</keyword>
<sequence>MNVLALRRSGSLNRNDWGALGMAHDLADILIIGAGASGAAVAWRLSDAGLRIVCLEQGRWHKPGEYSTSFPDWEFRGATSFSFNPNVRALPEDYPVDDTGSDVTPLMFNAVGGSTVHWTAHAPRFHPSDFRVRSQDGVADDWPLSYFDLEPYYDLNDQWMGCSGTAGDPANPPRAPRPMPSLPLGPDGERLARGFDSLGWHWWPSDSYINSVPYRGRAACNNCGPNGLGCTVQAKASTDVTYWPAAIANGVELRTKARVFEVTTDATTGRATGARYFDADGNVQFQPARVVVVATNGIGTPRLLLLSKSERHPNGLANSSGLLGRNLMFHPCAAITGFFSDGLDPTYRGPLGNILLSQEFYETDSARGFVRGYTFQMNRSTGPARTAMGFTMAPVAWGERHHADFAMRFGNSTTVIALGEDLPEEHNRVELSESLTDSNGIAAPKVSYRLSENSARMMAHACRQAETVLDAAGAHTVKATVQLRPSGWHLMGTARMGDDPRRSVVDHSCRAHDVDNLYVVDGSVFVTGASVNPTPTLQAIALRAADHIRKAHNR</sequence>
<dbReference type="InterPro" id="IPR036188">
    <property type="entry name" value="FAD/NAD-bd_sf"/>
</dbReference>
<dbReference type="AlphaFoldDB" id="A0A512NI31"/>
<evidence type="ECO:0000259" key="6">
    <source>
        <dbReference type="Pfam" id="PF05199"/>
    </source>
</evidence>
<organism evidence="7 8">
    <name type="scientific">Reyranella soli</name>
    <dbReference type="NCBI Taxonomy" id="1230389"/>
    <lineage>
        <taxon>Bacteria</taxon>
        <taxon>Pseudomonadati</taxon>
        <taxon>Pseudomonadota</taxon>
        <taxon>Alphaproteobacteria</taxon>
        <taxon>Hyphomicrobiales</taxon>
        <taxon>Reyranellaceae</taxon>
        <taxon>Reyranella</taxon>
    </lineage>
</organism>
<comment type="caution">
    <text evidence="7">The sequence shown here is derived from an EMBL/GenBank/DDBJ whole genome shotgun (WGS) entry which is preliminary data.</text>
</comment>
<evidence type="ECO:0000256" key="4">
    <source>
        <dbReference type="ARBA" id="ARBA00023002"/>
    </source>
</evidence>
<keyword evidence="3" id="KW-0274">FAD</keyword>
<dbReference type="PANTHER" id="PTHR46056">
    <property type="entry name" value="LONG-CHAIN-ALCOHOL OXIDASE"/>
    <property type="match status" value="1"/>
</dbReference>
<dbReference type="GO" id="GO:0050660">
    <property type="term" value="F:flavin adenine dinucleotide binding"/>
    <property type="evidence" value="ECO:0007669"/>
    <property type="project" value="InterPro"/>
</dbReference>
<dbReference type="SUPFAM" id="SSF51905">
    <property type="entry name" value="FAD/NAD(P)-binding domain"/>
    <property type="match status" value="1"/>
</dbReference>
<dbReference type="PANTHER" id="PTHR46056:SF12">
    <property type="entry name" value="LONG-CHAIN-ALCOHOL OXIDASE"/>
    <property type="match status" value="1"/>
</dbReference>